<protein>
    <submittedName>
        <fullName evidence="1">Uncharacterized protein</fullName>
    </submittedName>
</protein>
<reference evidence="1" key="1">
    <citation type="submission" date="2015-04" db="UniProtKB">
        <authorList>
            <consortium name="EnsemblPlants"/>
        </authorList>
    </citation>
    <scope>IDENTIFICATION</scope>
</reference>
<dbReference type="Gramene" id="OPUNC02G27960.1">
    <property type="protein sequence ID" value="OPUNC02G27960.1"/>
    <property type="gene ID" value="OPUNC02G27960"/>
</dbReference>
<organism evidence="1">
    <name type="scientific">Oryza punctata</name>
    <name type="common">Red rice</name>
    <dbReference type="NCBI Taxonomy" id="4537"/>
    <lineage>
        <taxon>Eukaryota</taxon>
        <taxon>Viridiplantae</taxon>
        <taxon>Streptophyta</taxon>
        <taxon>Embryophyta</taxon>
        <taxon>Tracheophyta</taxon>
        <taxon>Spermatophyta</taxon>
        <taxon>Magnoliopsida</taxon>
        <taxon>Liliopsida</taxon>
        <taxon>Poales</taxon>
        <taxon>Poaceae</taxon>
        <taxon>BOP clade</taxon>
        <taxon>Oryzoideae</taxon>
        <taxon>Oryzeae</taxon>
        <taxon>Oryzinae</taxon>
        <taxon>Oryza</taxon>
    </lineage>
</organism>
<reference evidence="1" key="2">
    <citation type="submission" date="2018-05" db="EMBL/GenBank/DDBJ databases">
        <title>OpunRS2 (Oryza punctata Reference Sequence Version 2).</title>
        <authorList>
            <person name="Zhang J."/>
            <person name="Kudrna D."/>
            <person name="Lee S."/>
            <person name="Talag J."/>
            <person name="Welchert J."/>
            <person name="Wing R.A."/>
        </authorList>
    </citation>
    <scope>NUCLEOTIDE SEQUENCE [LARGE SCALE GENOMIC DNA]</scope>
</reference>
<dbReference type="AlphaFoldDB" id="A0A0E0K4H4"/>
<keyword evidence="2" id="KW-1185">Reference proteome</keyword>
<evidence type="ECO:0000313" key="2">
    <source>
        <dbReference type="Proteomes" id="UP000026962"/>
    </source>
</evidence>
<evidence type="ECO:0000313" key="1">
    <source>
        <dbReference type="EnsemblPlants" id="OPUNC02G27960.1"/>
    </source>
</evidence>
<proteinExistence type="predicted"/>
<dbReference type="HOGENOM" id="CLU_150303_0_0_1"/>
<name>A0A0E0K4H4_ORYPU</name>
<accession>A0A0E0K4H4</accession>
<dbReference type="EnsemblPlants" id="OPUNC02G27960.1">
    <property type="protein sequence ID" value="OPUNC02G27960.1"/>
    <property type="gene ID" value="OPUNC02G27960"/>
</dbReference>
<sequence>MAARSRGHGSQVKLAWCHPTSSSLGSLHRHYSRLFFRGHGGVAAMSMGHGSQVEATWRCPSTAASAEVKAATVRAPSVAASAARCVIACAPTRVGKDQPPPSWDPIPSPRGGVLKYAGGALLFKVKTYFGAKAYHVNPIFVVGH</sequence>
<dbReference type="Proteomes" id="UP000026962">
    <property type="component" value="Chromosome 2"/>
</dbReference>